<evidence type="ECO:0000313" key="1">
    <source>
        <dbReference type="EMBL" id="GME72488.1"/>
    </source>
</evidence>
<proteinExistence type="predicted"/>
<sequence>MPPKRKKTTQDKDESGCTFDGIIHEFPNVRIDNFSFDYLDKLQPNTTISSTRSAHKRRKRRRSPPKIKYFFISHAHTDHLKGFDTSENLQFCDRNYKVICTETTRKLLSSSPMISGLDSSVRNSYFRKIETFQMNKRFRLSGLDDDVSEVFFTLIPNFHCLGSVMILIERRPNLSLSLSPVPSTASSTPKETTKSILHDIQLPFQQPQHQKQLLKYRITTPTN</sequence>
<gene>
    <name evidence="1" type="ORF">Amon02_000101300</name>
</gene>
<comment type="caution">
    <text evidence="1">The sequence shown here is derived from an EMBL/GenBank/DDBJ whole genome shotgun (WGS) entry which is preliminary data.</text>
</comment>
<evidence type="ECO:0000313" key="2">
    <source>
        <dbReference type="Proteomes" id="UP001165064"/>
    </source>
</evidence>
<dbReference type="Proteomes" id="UP001165064">
    <property type="component" value="Unassembled WGS sequence"/>
</dbReference>
<accession>A0ACB5SU34</accession>
<reference evidence="1" key="1">
    <citation type="submission" date="2023-04" db="EMBL/GenBank/DDBJ databases">
        <title>Ambrosiozyma monospora NBRC 10751.</title>
        <authorList>
            <person name="Ichikawa N."/>
            <person name="Sato H."/>
            <person name="Tonouchi N."/>
        </authorList>
    </citation>
    <scope>NUCLEOTIDE SEQUENCE</scope>
    <source>
        <strain evidence="1">NBRC 10751</strain>
    </source>
</reference>
<organism evidence="1 2">
    <name type="scientific">Ambrosiozyma monospora</name>
    <name type="common">Yeast</name>
    <name type="synonym">Endomycopsis monosporus</name>
    <dbReference type="NCBI Taxonomy" id="43982"/>
    <lineage>
        <taxon>Eukaryota</taxon>
        <taxon>Fungi</taxon>
        <taxon>Dikarya</taxon>
        <taxon>Ascomycota</taxon>
        <taxon>Saccharomycotina</taxon>
        <taxon>Pichiomycetes</taxon>
        <taxon>Pichiales</taxon>
        <taxon>Pichiaceae</taxon>
        <taxon>Ambrosiozyma</taxon>
    </lineage>
</organism>
<dbReference type="EMBL" id="BSXS01000435">
    <property type="protein sequence ID" value="GME72488.1"/>
    <property type="molecule type" value="Genomic_DNA"/>
</dbReference>
<protein>
    <submittedName>
        <fullName evidence="1">Unnamed protein product</fullName>
    </submittedName>
</protein>
<name>A0ACB5SU34_AMBMO</name>
<keyword evidence="2" id="KW-1185">Reference proteome</keyword>